<dbReference type="FunFam" id="2.40.30.10:FF:000351">
    <property type="entry name" value="Ribosomal protein L3"/>
    <property type="match status" value="1"/>
</dbReference>
<name>A0A9K3LUB2_9STRA</name>
<evidence type="ECO:0000256" key="2">
    <source>
        <dbReference type="ARBA" id="ARBA00022980"/>
    </source>
</evidence>
<dbReference type="GO" id="GO:0022625">
    <property type="term" value="C:cytosolic large ribosomal subunit"/>
    <property type="evidence" value="ECO:0007669"/>
    <property type="project" value="TreeGrafter"/>
</dbReference>
<comment type="similarity">
    <text evidence="1 4">Belongs to the universal ribosomal protein uL3 family.</text>
</comment>
<keyword evidence="3 4" id="KW-0687">Ribonucleoprotein</keyword>
<protein>
    <submittedName>
        <fullName evidence="6">50S ribosomal protein L3</fullName>
    </submittedName>
</protein>
<dbReference type="AlphaFoldDB" id="A0A9K3LUB2"/>
<keyword evidence="5" id="KW-0812">Transmembrane</keyword>
<evidence type="ECO:0000256" key="1">
    <source>
        <dbReference type="ARBA" id="ARBA00006540"/>
    </source>
</evidence>
<proteinExistence type="inferred from homology"/>
<keyword evidence="5" id="KW-1133">Transmembrane helix</keyword>
<dbReference type="GO" id="GO:0006412">
    <property type="term" value="P:translation"/>
    <property type="evidence" value="ECO:0007669"/>
    <property type="project" value="InterPro"/>
</dbReference>
<dbReference type="GO" id="GO:0003723">
    <property type="term" value="F:RNA binding"/>
    <property type="evidence" value="ECO:0007669"/>
    <property type="project" value="TreeGrafter"/>
</dbReference>
<dbReference type="InterPro" id="IPR000597">
    <property type="entry name" value="Ribosomal_uL3"/>
</dbReference>
<dbReference type="OrthoDB" id="45827at2759"/>
<comment type="caution">
    <text evidence="6">The sequence shown here is derived from an EMBL/GenBank/DDBJ whole genome shotgun (WGS) entry which is preliminary data.</text>
</comment>
<sequence length="1254" mass="143088">MTTSPNPQSYLTLKRTRKSTAVLKMNIGGRPVSRKRLGILVFAFLLVLFYSLGSTVLIVYSGNLSSNRSNEAKQAYGSTTVHQHHYDNAPFIPTRSAHATTYIGKSNSNISTRDSFSACLLVMDDNHFLAEWIAYHYFTTNLRTLIIAVDPKSFTSPFDILEMWKDRINIIQWTQNSDYITSMAEFEKAQTDIKQYFKFTTQDLVEHRARQRLFYTKCLQSLKAMDASWTLLLDTDEFLRINYQLAEQYNMTASKSEHPANTRRDRLVVLPISQPGAVSTLIQEAMDPSMTPLVPTATEQMPLFILQSSPCVQVPRIRFVSSDVVDIQENSTAFSSLTIQSIDPMNFLTLRYRQCTHDGDLKHNKISKAILDLSRISNEEIVQVDSIHLPVRAHCQQRRLHTRKSQSLLVINHYMGSYEEYVYRENDARNGLESSNNDQVRNAEQFKKAQELKHPETNNDIVPWITGFMETKEGLSMNIDDKQIVLQPVGKLDKKSWRTYEGEPTTDRCALLFFGLPRAFKSMVLPSIVQNLLIPNARHHCDVFVHFYQQYQEVPGRRNRGGSLNPEDILLLKDEVQNVFQTHGPKFGSRTLNGQARPIVAFTHDTPERFLDRYGKTLEKFRNTTRADGKPLYFPWAARTYTVTALDNMVRQWHSIEYAFKLMELTARQNGLSYSRVGMFRSDALYMTPIDIAEVKIGVFDTSNRHFITAPFARYPVNDRSVYGPYEAVKIWATQRFPLLEVRAQQQLDPGFIMHSERFMNASIIPTMEQAGYIHSVNPEICFVRTRADESAIVSDCSIGGATRKWNTINPLAVVESIVKRNCTPFRMGAKWKFVGCGEDGVYKDGKYKGWFNGRRNQSVLFFSTMSHRKFEAPRKGNLGFLPKKRTKRHFGRVRSFPKDNSSDAPHLTAFRGYKAGMSHVVRGVDRPGALMHKREVVDAVSIVETPPMVVVGVVGYVETPLGLRTLTTVFAEHLSEEFKRRLYKNWYRSKKKAFTKYAKKYTEDGGKDIETELERIKKFCTIVRVIAHTQVKKLNLRLKKAHIMEIQINGGDAAAKVDFAKSLFEKEVTVDSVFSKDENIDVIGVTKGRGYEGVTTRWGVSRLPRKTHRGLRKVACIGSWHPARVSTTVARAGQNGYFHRTELNKKVYRIGKKDDKASCQTDADLTQKSITPMGGFVHYGEVNEDWVMLKGAVVGVKKRPLILRKSLMKHTSRKHLETIDIKFIDTSSKLGHGRFQTAEEKAKFLGPLASKQG</sequence>
<reference evidence="6" key="1">
    <citation type="journal article" date="2021" name="Sci. Rep.">
        <title>Diploid genomic architecture of Nitzschia inconspicua, an elite biomass production diatom.</title>
        <authorList>
            <person name="Oliver A."/>
            <person name="Podell S."/>
            <person name="Pinowska A."/>
            <person name="Traller J.C."/>
            <person name="Smith S.R."/>
            <person name="McClure R."/>
            <person name="Beliaev A."/>
            <person name="Bohutskyi P."/>
            <person name="Hill E.A."/>
            <person name="Rabines A."/>
            <person name="Zheng H."/>
            <person name="Allen L.Z."/>
            <person name="Kuo A."/>
            <person name="Grigoriev I.V."/>
            <person name="Allen A.E."/>
            <person name="Hazlebeck D."/>
            <person name="Allen E.E."/>
        </authorList>
    </citation>
    <scope>NUCLEOTIDE SEQUENCE</scope>
    <source>
        <strain evidence="6">Hildebrandi</strain>
    </source>
</reference>
<gene>
    <name evidence="6" type="ORF">IV203_031451</name>
</gene>
<evidence type="ECO:0000313" key="7">
    <source>
        <dbReference type="Proteomes" id="UP000693970"/>
    </source>
</evidence>
<dbReference type="InterPro" id="IPR045077">
    <property type="entry name" value="L3_arc_euk"/>
</dbReference>
<dbReference type="PANTHER" id="PTHR11363">
    <property type="entry name" value="60S RIBOSOMAL PROTEIN L3-RELATED"/>
    <property type="match status" value="1"/>
</dbReference>
<reference evidence="6" key="2">
    <citation type="submission" date="2021-04" db="EMBL/GenBank/DDBJ databases">
        <authorList>
            <person name="Podell S."/>
        </authorList>
    </citation>
    <scope>NUCLEOTIDE SEQUENCE</scope>
    <source>
        <strain evidence="6">Hildebrandi</strain>
    </source>
</reference>
<dbReference type="PROSITE" id="PS00474">
    <property type="entry name" value="RIBOSOMAL_L3"/>
    <property type="match status" value="1"/>
</dbReference>
<evidence type="ECO:0000313" key="6">
    <source>
        <dbReference type="EMBL" id="KAG7368708.1"/>
    </source>
</evidence>
<evidence type="ECO:0000256" key="3">
    <source>
        <dbReference type="ARBA" id="ARBA00023274"/>
    </source>
</evidence>
<dbReference type="FunFam" id="4.10.960.10:FF:000002">
    <property type="entry name" value="60S ribosomal protein L3"/>
    <property type="match status" value="1"/>
</dbReference>
<evidence type="ECO:0000256" key="5">
    <source>
        <dbReference type="SAM" id="Phobius"/>
    </source>
</evidence>
<dbReference type="Pfam" id="PF00297">
    <property type="entry name" value="Ribosomal_L3"/>
    <property type="match status" value="1"/>
</dbReference>
<dbReference type="FunFam" id="3.30.1430.10:FF:000001">
    <property type="entry name" value="60S ribosomal protein L3"/>
    <property type="match status" value="1"/>
</dbReference>
<keyword evidence="7" id="KW-1185">Reference proteome</keyword>
<dbReference type="EMBL" id="JAGRRH010000006">
    <property type="protein sequence ID" value="KAG7368708.1"/>
    <property type="molecule type" value="Genomic_DNA"/>
</dbReference>
<keyword evidence="2 4" id="KW-0689">Ribosomal protein</keyword>
<dbReference type="Proteomes" id="UP000693970">
    <property type="component" value="Unassembled WGS sequence"/>
</dbReference>
<feature type="transmembrane region" description="Helical" evidence="5">
    <location>
        <begin position="37"/>
        <end position="60"/>
    </location>
</feature>
<organism evidence="6 7">
    <name type="scientific">Nitzschia inconspicua</name>
    <dbReference type="NCBI Taxonomy" id="303405"/>
    <lineage>
        <taxon>Eukaryota</taxon>
        <taxon>Sar</taxon>
        <taxon>Stramenopiles</taxon>
        <taxon>Ochrophyta</taxon>
        <taxon>Bacillariophyta</taxon>
        <taxon>Bacillariophyceae</taxon>
        <taxon>Bacillariophycidae</taxon>
        <taxon>Bacillariales</taxon>
        <taxon>Bacillariaceae</taxon>
        <taxon>Nitzschia</taxon>
    </lineage>
</organism>
<dbReference type="GO" id="GO:0003735">
    <property type="term" value="F:structural constituent of ribosome"/>
    <property type="evidence" value="ECO:0007669"/>
    <property type="project" value="InterPro"/>
</dbReference>
<accession>A0A9K3LUB2</accession>
<dbReference type="PANTHER" id="PTHR11363:SF5">
    <property type="entry name" value="LARGE RIBOSOMAL SUBUNIT PROTEIN UL3"/>
    <property type="match status" value="1"/>
</dbReference>
<evidence type="ECO:0000256" key="4">
    <source>
        <dbReference type="RuleBase" id="RU003905"/>
    </source>
</evidence>
<keyword evidence="5" id="KW-0472">Membrane</keyword>
<dbReference type="InterPro" id="IPR019926">
    <property type="entry name" value="Ribosomal_uL3_CS"/>
</dbReference>